<evidence type="ECO:0000313" key="3">
    <source>
        <dbReference type="Proteomes" id="UP001140011"/>
    </source>
</evidence>
<keyword evidence="1" id="KW-0812">Transmembrane</keyword>
<proteinExistence type="predicted"/>
<reference evidence="2" key="1">
    <citation type="submission" date="2022-07" db="EMBL/GenBank/DDBJ databases">
        <title>Phylogenomic reconstructions and comparative analyses of Kickxellomycotina fungi.</title>
        <authorList>
            <person name="Reynolds N.K."/>
            <person name="Stajich J.E."/>
            <person name="Barry K."/>
            <person name="Grigoriev I.V."/>
            <person name="Crous P."/>
            <person name="Smith M.E."/>
        </authorList>
    </citation>
    <scope>NUCLEOTIDE SEQUENCE</scope>
    <source>
        <strain evidence="2">BCRC 34297</strain>
    </source>
</reference>
<feature type="transmembrane region" description="Helical" evidence="1">
    <location>
        <begin position="287"/>
        <end position="307"/>
    </location>
</feature>
<evidence type="ECO:0000256" key="1">
    <source>
        <dbReference type="SAM" id="Phobius"/>
    </source>
</evidence>
<name>A0A9W8GVV4_9FUNG</name>
<keyword evidence="1" id="KW-0472">Membrane</keyword>
<accession>A0A9W8GVV4</accession>
<organism evidence="2 3">
    <name type="scientific">Coemansia pectinata</name>
    <dbReference type="NCBI Taxonomy" id="1052879"/>
    <lineage>
        <taxon>Eukaryota</taxon>
        <taxon>Fungi</taxon>
        <taxon>Fungi incertae sedis</taxon>
        <taxon>Zoopagomycota</taxon>
        <taxon>Kickxellomycotina</taxon>
        <taxon>Kickxellomycetes</taxon>
        <taxon>Kickxellales</taxon>
        <taxon>Kickxellaceae</taxon>
        <taxon>Coemansia</taxon>
    </lineage>
</organism>
<gene>
    <name evidence="2" type="ORF">GGI19_002397</name>
</gene>
<keyword evidence="3" id="KW-1185">Reference proteome</keyword>
<feature type="transmembrane region" description="Helical" evidence="1">
    <location>
        <begin position="202"/>
        <end position="221"/>
    </location>
</feature>
<dbReference type="AlphaFoldDB" id="A0A9W8GVV4"/>
<comment type="caution">
    <text evidence="2">The sequence shown here is derived from an EMBL/GenBank/DDBJ whole genome shotgun (WGS) entry which is preliminary data.</text>
</comment>
<keyword evidence="1" id="KW-1133">Transmembrane helix</keyword>
<dbReference type="EMBL" id="JANBUH010000116">
    <property type="protein sequence ID" value="KAJ2754432.1"/>
    <property type="molecule type" value="Genomic_DNA"/>
</dbReference>
<dbReference type="OrthoDB" id="5536770at2759"/>
<evidence type="ECO:0000313" key="2">
    <source>
        <dbReference type="EMBL" id="KAJ2754432.1"/>
    </source>
</evidence>
<sequence>MLSAGLIEFLLYLLVPVIFVKFYRNRNAKDGIVARSRAFSRGDYIAYLSLTGLAALYMLSATYRQPPNIFKLIGAAPQYPCHLLRQRLSDYASSNSHILPPGGIPNPMSKFHGTTSIGYYEGSEYGRLDFLVDRFCEFEEDRSVYLKFGEVAFLNSIASDFGPDKRSARIAMPGGAKAGKGSNFMTEFQDTAYLLYAASTQFLTYLPAFVLVGLLTTPLLATNFAPSRPFARPWGVITLSTLFFADLYWLCTTPTSTELRTAGSLSVWILSPDRSDPMFFYADAATYTRKVLLGLSLIVFLAMDYMISSKQTDIQLLKICIEEQGRTLVAAKNHTILETSVLLSTRLREKLVAVWKKEQHAREGALADQAFAAKYDEVASSTKSKQWAEHMLPAALNSFKAETL</sequence>
<feature type="transmembrane region" description="Helical" evidence="1">
    <location>
        <begin position="6"/>
        <end position="23"/>
    </location>
</feature>
<dbReference type="Proteomes" id="UP001140011">
    <property type="component" value="Unassembled WGS sequence"/>
</dbReference>
<feature type="transmembrane region" description="Helical" evidence="1">
    <location>
        <begin position="233"/>
        <end position="250"/>
    </location>
</feature>
<protein>
    <submittedName>
        <fullName evidence="2">Uncharacterized protein</fullName>
    </submittedName>
</protein>